<keyword evidence="2" id="KW-1185">Reference proteome</keyword>
<dbReference type="Proteomes" id="UP000070544">
    <property type="component" value="Unassembled WGS sequence"/>
</dbReference>
<protein>
    <submittedName>
        <fullName evidence="1">Uncharacterized protein</fullName>
    </submittedName>
</protein>
<name>A0A139APX4_GONPJ</name>
<feature type="non-terminal residue" evidence="1">
    <location>
        <position position="122"/>
    </location>
</feature>
<accession>A0A139APX4</accession>
<reference evidence="1 2" key="1">
    <citation type="journal article" date="2015" name="Genome Biol. Evol.">
        <title>Phylogenomic analyses indicate that early fungi evolved digesting cell walls of algal ancestors of land plants.</title>
        <authorList>
            <person name="Chang Y."/>
            <person name="Wang S."/>
            <person name="Sekimoto S."/>
            <person name="Aerts A.L."/>
            <person name="Choi C."/>
            <person name="Clum A."/>
            <person name="LaButti K.M."/>
            <person name="Lindquist E.A."/>
            <person name="Yee Ngan C."/>
            <person name="Ohm R.A."/>
            <person name="Salamov A.A."/>
            <person name="Grigoriev I.V."/>
            <person name="Spatafora J.W."/>
            <person name="Berbee M.L."/>
        </authorList>
    </citation>
    <scope>NUCLEOTIDE SEQUENCE [LARGE SCALE GENOMIC DNA]</scope>
    <source>
        <strain evidence="1 2">JEL478</strain>
    </source>
</reference>
<dbReference type="GO" id="GO:0019825">
    <property type="term" value="F:oxygen binding"/>
    <property type="evidence" value="ECO:0007669"/>
    <property type="project" value="InterPro"/>
</dbReference>
<dbReference type="AlphaFoldDB" id="A0A139APX4"/>
<dbReference type="EMBL" id="KQ965740">
    <property type="protein sequence ID" value="KXS18782.1"/>
    <property type="molecule type" value="Genomic_DNA"/>
</dbReference>
<dbReference type="InterPro" id="IPR012292">
    <property type="entry name" value="Globin/Proto"/>
</dbReference>
<evidence type="ECO:0000313" key="1">
    <source>
        <dbReference type="EMBL" id="KXS18782.1"/>
    </source>
</evidence>
<organism evidence="1 2">
    <name type="scientific">Gonapodya prolifera (strain JEL478)</name>
    <name type="common">Monoblepharis prolifera</name>
    <dbReference type="NCBI Taxonomy" id="1344416"/>
    <lineage>
        <taxon>Eukaryota</taxon>
        <taxon>Fungi</taxon>
        <taxon>Fungi incertae sedis</taxon>
        <taxon>Chytridiomycota</taxon>
        <taxon>Chytridiomycota incertae sedis</taxon>
        <taxon>Monoblepharidomycetes</taxon>
        <taxon>Monoblepharidales</taxon>
        <taxon>Gonapodyaceae</taxon>
        <taxon>Gonapodya</taxon>
    </lineage>
</organism>
<dbReference type="Gene3D" id="1.10.490.10">
    <property type="entry name" value="Globins"/>
    <property type="match status" value="1"/>
</dbReference>
<gene>
    <name evidence="1" type="ORF">M427DRAFT_53278</name>
</gene>
<sequence length="122" mass="13306">MEGVAAQSALVQLSPDNVRLAIADLIWLGARHARWWRVEEADLRAMVAAILHTLSQHHVWVPSGAKDLLAWRAVLCEMVSIMARGMVAPSAEVAEVKQVVDEWKVRGSSTGGRGREGRGCVV</sequence>
<dbReference type="GO" id="GO:0020037">
    <property type="term" value="F:heme binding"/>
    <property type="evidence" value="ECO:0007669"/>
    <property type="project" value="InterPro"/>
</dbReference>
<evidence type="ECO:0000313" key="2">
    <source>
        <dbReference type="Proteomes" id="UP000070544"/>
    </source>
</evidence>
<proteinExistence type="predicted"/>